<sequence>MEMREKIEDDFKQALKKRDKIAISTLRMLKAAIQNKEIEKKGEKLQDGEVIKIIAKQVQQHQDSIEQFTKGQRQELVEKETRELEILKK</sequence>
<dbReference type="SUPFAM" id="SSF89095">
    <property type="entry name" value="GatB/YqeY motif"/>
    <property type="match status" value="1"/>
</dbReference>
<dbReference type="InterPro" id="IPR042184">
    <property type="entry name" value="YqeY/Aim41_N"/>
</dbReference>
<dbReference type="InterPro" id="IPR003789">
    <property type="entry name" value="Asn/Gln_tRNA_amidoTrase-B-like"/>
</dbReference>
<dbReference type="EMBL" id="BARU01036031">
    <property type="protein sequence ID" value="GAH87126.1"/>
    <property type="molecule type" value="Genomic_DNA"/>
</dbReference>
<proteinExistence type="predicted"/>
<name>X1IXF1_9ZZZZ</name>
<dbReference type="GO" id="GO:0016884">
    <property type="term" value="F:carbon-nitrogen ligase activity, with glutamine as amido-N-donor"/>
    <property type="evidence" value="ECO:0007669"/>
    <property type="project" value="InterPro"/>
</dbReference>
<evidence type="ECO:0000313" key="1">
    <source>
        <dbReference type="EMBL" id="GAH87126.1"/>
    </source>
</evidence>
<dbReference type="PANTHER" id="PTHR28055:SF1">
    <property type="entry name" value="ALTERED INHERITANCE OF MITOCHONDRIA PROTEIN 41, MITOCHONDRIAL"/>
    <property type="match status" value="1"/>
</dbReference>
<dbReference type="PANTHER" id="PTHR28055">
    <property type="entry name" value="ALTERED INHERITANCE OF MITOCHONDRIA PROTEIN 41, MITOCHONDRIAL"/>
    <property type="match status" value="1"/>
</dbReference>
<dbReference type="InterPro" id="IPR019004">
    <property type="entry name" value="YqeY/Aim41"/>
</dbReference>
<organism evidence="1">
    <name type="scientific">marine sediment metagenome</name>
    <dbReference type="NCBI Taxonomy" id="412755"/>
    <lineage>
        <taxon>unclassified sequences</taxon>
        <taxon>metagenomes</taxon>
        <taxon>ecological metagenomes</taxon>
    </lineage>
</organism>
<comment type="caution">
    <text evidence="1">The sequence shown here is derived from an EMBL/GenBank/DDBJ whole genome shotgun (WGS) entry which is preliminary data.</text>
</comment>
<gene>
    <name evidence="1" type="ORF">S03H2_56339</name>
</gene>
<dbReference type="Pfam" id="PF09424">
    <property type="entry name" value="YqeY"/>
    <property type="match status" value="1"/>
</dbReference>
<accession>X1IXF1</accession>
<reference evidence="1" key="1">
    <citation type="journal article" date="2014" name="Front. Microbiol.">
        <title>High frequency of phylogenetically diverse reductive dehalogenase-homologous genes in deep subseafloor sedimentary metagenomes.</title>
        <authorList>
            <person name="Kawai M."/>
            <person name="Futagami T."/>
            <person name="Toyoda A."/>
            <person name="Takaki Y."/>
            <person name="Nishi S."/>
            <person name="Hori S."/>
            <person name="Arai W."/>
            <person name="Tsubouchi T."/>
            <person name="Morono Y."/>
            <person name="Uchiyama I."/>
            <person name="Ito T."/>
            <person name="Fujiyama A."/>
            <person name="Inagaki F."/>
            <person name="Takami H."/>
        </authorList>
    </citation>
    <scope>NUCLEOTIDE SEQUENCE</scope>
    <source>
        <strain evidence="1">Expedition CK06-06</strain>
    </source>
</reference>
<protein>
    <recommendedName>
        <fullName evidence="2">GatB/YqeY domain-containing protein</fullName>
    </recommendedName>
</protein>
<dbReference type="AlphaFoldDB" id="X1IXF1"/>
<feature type="non-terminal residue" evidence="1">
    <location>
        <position position="89"/>
    </location>
</feature>
<dbReference type="Gene3D" id="1.10.1510.10">
    <property type="entry name" value="Uncharacterised protein YqeY/AIM41 PF09424, N-terminal domain"/>
    <property type="match status" value="1"/>
</dbReference>
<evidence type="ECO:0008006" key="2">
    <source>
        <dbReference type="Google" id="ProtNLM"/>
    </source>
</evidence>